<dbReference type="InterPro" id="IPR029057">
    <property type="entry name" value="PRTase-like"/>
</dbReference>
<dbReference type="InterPro" id="IPR050261">
    <property type="entry name" value="FrsA_esterase"/>
</dbReference>
<protein>
    <submittedName>
        <fullName evidence="4">Phosphoribosyltransferase family protein</fullName>
    </submittedName>
</protein>
<dbReference type="AlphaFoldDB" id="A0AAU7JTZ6"/>
<sequence>MTSTQPAVPSTTVFADRAEAGRRLSHRLGWLRGQDVVVLGLPRGGVPVAFEVATALGLPLDVIVVRKLGLPFQPELAMGAVGEGGYRVLDTELVRRAQVTPRELDSVERHARRVLQDQVTRFRRGRPPVDLTGRTVVIVDDGVATGATARVAAQVARHLGAGRVLLGVPVAPAQVADGLEGFDQVVCLATPQPLVAVGVHYRDFSPTSDDEVVVLLDTARRRARDRSPGPGPDCDLEVVVPVGGPGGLGLGGHLHLPEAPAGIVVFAHGSGSSRHSPRNQFVASVLHEAGMGTLLMDLLAVTEEGVRSRVFDIDLLAQRLLVARRWVAGRPEAAGVAVGFFGASTGAAAALVAAATPGSQVAAVVSRGGRPDLAAGRLRDVRAPTLLIVGGEDHEVLELNRQALGELRCSRQLSVVPGATHLFEEPGTLAEAALLARDWFVHHLDRGDGEVQEGSTP</sequence>
<dbReference type="InterPro" id="IPR000836">
    <property type="entry name" value="PRTase_dom"/>
</dbReference>
<evidence type="ECO:0000313" key="4">
    <source>
        <dbReference type="EMBL" id="XBO43892.1"/>
    </source>
</evidence>
<dbReference type="RefSeq" id="WP_406831342.1">
    <property type="nucleotide sequence ID" value="NZ_CP157483.1"/>
</dbReference>
<dbReference type="GO" id="GO:0016787">
    <property type="term" value="F:hydrolase activity"/>
    <property type="evidence" value="ECO:0007669"/>
    <property type="project" value="InterPro"/>
</dbReference>
<feature type="domain" description="Phosphoribosyltransferase" evidence="2">
    <location>
        <begin position="31"/>
        <end position="170"/>
    </location>
</feature>
<accession>A0AAU7JTZ6</accession>
<dbReference type="Gene3D" id="3.40.50.1820">
    <property type="entry name" value="alpha/beta hydrolase"/>
    <property type="match status" value="1"/>
</dbReference>
<name>A0AAU7JTZ6_9MICO</name>
<dbReference type="GO" id="GO:0016757">
    <property type="term" value="F:glycosyltransferase activity"/>
    <property type="evidence" value="ECO:0007669"/>
    <property type="project" value="UniProtKB-KW"/>
</dbReference>
<dbReference type="CDD" id="cd06223">
    <property type="entry name" value="PRTases_typeI"/>
    <property type="match status" value="1"/>
</dbReference>
<dbReference type="EMBL" id="CP157483">
    <property type="protein sequence ID" value="XBO43892.1"/>
    <property type="molecule type" value="Genomic_DNA"/>
</dbReference>
<gene>
    <name evidence="4" type="ORF">ABEG17_00760</name>
</gene>
<evidence type="ECO:0000256" key="1">
    <source>
        <dbReference type="ARBA" id="ARBA00008645"/>
    </source>
</evidence>
<dbReference type="Pfam" id="PF01738">
    <property type="entry name" value="DLH"/>
    <property type="match status" value="1"/>
</dbReference>
<evidence type="ECO:0000259" key="2">
    <source>
        <dbReference type="Pfam" id="PF00156"/>
    </source>
</evidence>
<keyword evidence="4" id="KW-0328">Glycosyltransferase</keyword>
<dbReference type="PANTHER" id="PTHR22946">
    <property type="entry name" value="DIENELACTONE HYDROLASE DOMAIN-CONTAINING PROTEIN-RELATED"/>
    <property type="match status" value="1"/>
</dbReference>
<dbReference type="SUPFAM" id="SSF53271">
    <property type="entry name" value="PRTase-like"/>
    <property type="match status" value="1"/>
</dbReference>
<dbReference type="Gene3D" id="3.30.1310.20">
    <property type="entry name" value="PRTase-like"/>
    <property type="match status" value="1"/>
</dbReference>
<keyword evidence="4" id="KW-0808">Transferase</keyword>
<organism evidence="4">
    <name type="scientific">Pedococcus sp. KACC 23699</name>
    <dbReference type="NCBI Taxonomy" id="3149228"/>
    <lineage>
        <taxon>Bacteria</taxon>
        <taxon>Bacillati</taxon>
        <taxon>Actinomycetota</taxon>
        <taxon>Actinomycetes</taxon>
        <taxon>Micrococcales</taxon>
        <taxon>Intrasporangiaceae</taxon>
        <taxon>Pedococcus</taxon>
    </lineage>
</organism>
<proteinExistence type="inferred from homology"/>
<feature type="domain" description="Dienelactone hydrolase" evidence="3">
    <location>
        <begin position="317"/>
        <end position="427"/>
    </location>
</feature>
<dbReference type="InterPro" id="IPR029058">
    <property type="entry name" value="AB_hydrolase_fold"/>
</dbReference>
<evidence type="ECO:0000259" key="3">
    <source>
        <dbReference type="Pfam" id="PF01738"/>
    </source>
</evidence>
<dbReference type="Pfam" id="PF00156">
    <property type="entry name" value="Pribosyltran"/>
    <property type="match status" value="1"/>
</dbReference>
<dbReference type="InterPro" id="IPR002925">
    <property type="entry name" value="Dienelactn_hydro"/>
</dbReference>
<comment type="similarity">
    <text evidence="1">Belongs to the AB hydrolase superfamily.</text>
</comment>
<dbReference type="SUPFAM" id="SSF53474">
    <property type="entry name" value="alpha/beta-Hydrolases"/>
    <property type="match status" value="1"/>
</dbReference>
<reference evidence="4" key="1">
    <citation type="submission" date="2024-05" db="EMBL/GenBank/DDBJ databases">
        <authorList>
            <person name="Kim S."/>
            <person name="Heo J."/>
            <person name="Choi H."/>
            <person name="Choi Y."/>
            <person name="Kwon S.-W."/>
            <person name="Kim Y."/>
        </authorList>
    </citation>
    <scope>NUCLEOTIDE SEQUENCE</scope>
    <source>
        <strain evidence="4">KACC 23699</strain>
    </source>
</reference>
<dbReference type="Gene3D" id="3.40.50.2020">
    <property type="match status" value="1"/>
</dbReference>